<dbReference type="InterPro" id="IPR035992">
    <property type="entry name" value="Ricin_B-like_lectins"/>
</dbReference>
<dbReference type="AlphaFoldDB" id="A0AAD7FD18"/>
<dbReference type="Gene3D" id="2.80.10.50">
    <property type="match status" value="1"/>
</dbReference>
<comment type="caution">
    <text evidence="2">The sequence shown here is derived from an EMBL/GenBank/DDBJ whole genome shotgun (WGS) entry which is preliminary data.</text>
</comment>
<dbReference type="SUPFAM" id="SSF50370">
    <property type="entry name" value="Ricin B-like lectins"/>
    <property type="match status" value="1"/>
</dbReference>
<keyword evidence="1" id="KW-0732">Signal</keyword>
<dbReference type="Proteomes" id="UP001221142">
    <property type="component" value="Unassembled WGS sequence"/>
</dbReference>
<feature type="chain" id="PRO_5042068420" description="Ricin B lectin domain-containing protein" evidence="1">
    <location>
        <begin position="19"/>
        <end position="155"/>
    </location>
</feature>
<evidence type="ECO:0000256" key="1">
    <source>
        <dbReference type="SAM" id="SignalP"/>
    </source>
</evidence>
<protein>
    <recommendedName>
        <fullName evidence="4">Ricin B lectin domain-containing protein</fullName>
    </recommendedName>
</protein>
<evidence type="ECO:0000313" key="2">
    <source>
        <dbReference type="EMBL" id="KAJ7616616.1"/>
    </source>
</evidence>
<organism evidence="2 3">
    <name type="scientific">Roridomyces roridus</name>
    <dbReference type="NCBI Taxonomy" id="1738132"/>
    <lineage>
        <taxon>Eukaryota</taxon>
        <taxon>Fungi</taxon>
        <taxon>Dikarya</taxon>
        <taxon>Basidiomycota</taxon>
        <taxon>Agaricomycotina</taxon>
        <taxon>Agaricomycetes</taxon>
        <taxon>Agaricomycetidae</taxon>
        <taxon>Agaricales</taxon>
        <taxon>Marasmiineae</taxon>
        <taxon>Mycenaceae</taxon>
        <taxon>Roridomyces</taxon>
    </lineage>
</organism>
<keyword evidence="3" id="KW-1185">Reference proteome</keyword>
<proteinExistence type="predicted"/>
<accession>A0AAD7FD18</accession>
<reference evidence="2" key="1">
    <citation type="submission" date="2023-03" db="EMBL/GenBank/DDBJ databases">
        <title>Massive genome expansion in bonnet fungi (Mycena s.s.) driven by repeated elements and novel gene families across ecological guilds.</title>
        <authorList>
            <consortium name="Lawrence Berkeley National Laboratory"/>
            <person name="Harder C.B."/>
            <person name="Miyauchi S."/>
            <person name="Viragh M."/>
            <person name="Kuo A."/>
            <person name="Thoen E."/>
            <person name="Andreopoulos B."/>
            <person name="Lu D."/>
            <person name="Skrede I."/>
            <person name="Drula E."/>
            <person name="Henrissat B."/>
            <person name="Morin E."/>
            <person name="Kohler A."/>
            <person name="Barry K."/>
            <person name="LaButti K."/>
            <person name="Morin E."/>
            <person name="Salamov A."/>
            <person name="Lipzen A."/>
            <person name="Mereny Z."/>
            <person name="Hegedus B."/>
            <person name="Baldrian P."/>
            <person name="Stursova M."/>
            <person name="Weitz H."/>
            <person name="Taylor A."/>
            <person name="Grigoriev I.V."/>
            <person name="Nagy L.G."/>
            <person name="Martin F."/>
            <person name="Kauserud H."/>
        </authorList>
    </citation>
    <scope>NUCLEOTIDE SEQUENCE</scope>
    <source>
        <strain evidence="2">9284</strain>
    </source>
</reference>
<evidence type="ECO:0000313" key="3">
    <source>
        <dbReference type="Proteomes" id="UP001221142"/>
    </source>
</evidence>
<name>A0AAD7FD18_9AGAR</name>
<evidence type="ECO:0008006" key="4">
    <source>
        <dbReference type="Google" id="ProtNLM"/>
    </source>
</evidence>
<sequence length="155" mass="16902">MFLKALHLVVLALSLVRAAPSVADTNASLSERFAIPCVMVNVGMNGTAFTFDTPPDDSDLELLLPMIWKTPNQIGTGQFLTVNQSNDHIITSDNLEAIMFSVDHAGEGHLIIKLPDADKVFEAIYEGTNTEYARVALRPANGGRNQLWKFTSGLD</sequence>
<dbReference type="EMBL" id="JARKIF010000022">
    <property type="protein sequence ID" value="KAJ7616616.1"/>
    <property type="molecule type" value="Genomic_DNA"/>
</dbReference>
<gene>
    <name evidence="2" type="ORF">FB45DRAFT_1064007</name>
</gene>
<feature type="signal peptide" evidence="1">
    <location>
        <begin position="1"/>
        <end position="18"/>
    </location>
</feature>